<evidence type="ECO:0000313" key="3">
    <source>
        <dbReference type="EMBL" id="SPO35957.1"/>
    </source>
</evidence>
<dbReference type="OrthoDB" id="3554264at2759"/>
<keyword evidence="1" id="KW-0732">Signal</keyword>
<accession>A0A5C3EX39</accession>
<feature type="domain" description="CHRD" evidence="2">
    <location>
        <begin position="219"/>
        <end position="374"/>
    </location>
</feature>
<feature type="domain" description="CHRD" evidence="2">
    <location>
        <begin position="49"/>
        <end position="206"/>
    </location>
</feature>
<feature type="signal peptide" evidence="1">
    <location>
        <begin position="1"/>
        <end position="26"/>
    </location>
</feature>
<keyword evidence="4" id="KW-1185">Reference proteome</keyword>
<gene>
    <name evidence="3" type="ORF">PSFLO_01428</name>
</gene>
<dbReference type="Pfam" id="PF07452">
    <property type="entry name" value="CHRD"/>
    <property type="match status" value="2"/>
</dbReference>
<dbReference type="SMART" id="SM00754">
    <property type="entry name" value="CHRD"/>
    <property type="match status" value="2"/>
</dbReference>
<protein>
    <recommendedName>
        <fullName evidence="2">CHRD domain-containing protein</fullName>
    </recommendedName>
</protein>
<feature type="chain" id="PRO_5023143444" description="CHRD domain-containing protein" evidence="1">
    <location>
        <begin position="27"/>
        <end position="376"/>
    </location>
</feature>
<sequence length="376" mass="39699">MKVALSSALIALSLTLVAAPIEVAEATPILDKLADKIGRFVSKPRSFTSAIYARATPDQIVTSTGARPAGQANALGRYNVYLDSKSDTVCWDILLEGVTGEYMSPARTATHIHQAPRGAAGPPRIAFPNPEFVKTLAGKEIRQSKGCMKGPFVTGIKAPAGDPNGVDTGSASGFRVGDIEANVANFFGDAHTKQFPDGAVRGQFIPSERPVKAPREFTSVLRTRASPDQVVNPSGTVGVGQPGAKGTFEFKINTHHDILCYRIEVSGVTGDYLSPAKTATHVHQAARGANGPPRLAFPNPQPAWWAWNKKTAKRTSSGCIKGPFTTGLVGADGSDTGSQSGFSLQQLQDNPSAFFADTHTEAFSAGAVRGQLERVK</sequence>
<evidence type="ECO:0000256" key="1">
    <source>
        <dbReference type="SAM" id="SignalP"/>
    </source>
</evidence>
<proteinExistence type="predicted"/>
<evidence type="ECO:0000313" key="4">
    <source>
        <dbReference type="Proteomes" id="UP000323386"/>
    </source>
</evidence>
<evidence type="ECO:0000259" key="2">
    <source>
        <dbReference type="SMART" id="SM00754"/>
    </source>
</evidence>
<organism evidence="3 4">
    <name type="scientific">Pseudozyma flocculosa</name>
    <dbReference type="NCBI Taxonomy" id="84751"/>
    <lineage>
        <taxon>Eukaryota</taxon>
        <taxon>Fungi</taxon>
        <taxon>Dikarya</taxon>
        <taxon>Basidiomycota</taxon>
        <taxon>Ustilaginomycotina</taxon>
        <taxon>Ustilaginomycetes</taxon>
        <taxon>Ustilaginales</taxon>
        <taxon>Ustilaginaceae</taxon>
        <taxon>Pseudozyma</taxon>
    </lineage>
</organism>
<dbReference type="Proteomes" id="UP000323386">
    <property type="component" value="Unassembled WGS sequence"/>
</dbReference>
<dbReference type="InterPro" id="IPR010895">
    <property type="entry name" value="CHRD"/>
</dbReference>
<dbReference type="EMBL" id="OOIP01000003">
    <property type="protein sequence ID" value="SPO35957.1"/>
    <property type="molecule type" value="Genomic_DNA"/>
</dbReference>
<reference evidence="3 4" key="1">
    <citation type="submission" date="2018-03" db="EMBL/GenBank/DDBJ databases">
        <authorList>
            <person name="Guldener U."/>
        </authorList>
    </citation>
    <scope>NUCLEOTIDE SEQUENCE [LARGE SCALE GENOMIC DNA]</scope>
    <source>
        <strain evidence="3 4">DAOM196992</strain>
    </source>
</reference>
<dbReference type="AlphaFoldDB" id="A0A5C3EX39"/>
<name>A0A5C3EX39_9BASI</name>